<keyword evidence="3" id="KW-1185">Reference proteome</keyword>
<dbReference type="EMBL" id="JAVALS010000002">
    <property type="protein sequence ID" value="MDP5226520.1"/>
    <property type="molecule type" value="Genomic_DNA"/>
</dbReference>
<gene>
    <name evidence="2" type="ORF">Q9R02_05060</name>
</gene>
<proteinExistence type="predicted"/>
<sequence length="52" mass="5504">MPAWPSASGIGAALQGDTRESQQYREVRALNDRQTSEPSGVRSELATSRGGA</sequence>
<evidence type="ECO:0000313" key="2">
    <source>
        <dbReference type="EMBL" id="MDP5226520.1"/>
    </source>
</evidence>
<evidence type="ECO:0000256" key="1">
    <source>
        <dbReference type="SAM" id="MobiDB-lite"/>
    </source>
</evidence>
<name>A0ABT9IN29_9MICC</name>
<evidence type="ECO:0000313" key="3">
    <source>
        <dbReference type="Proteomes" id="UP001232725"/>
    </source>
</evidence>
<organism evidence="2 3">
    <name type="scientific">Arthrobacter horti</name>
    <dbReference type="NCBI Taxonomy" id="3068273"/>
    <lineage>
        <taxon>Bacteria</taxon>
        <taxon>Bacillati</taxon>
        <taxon>Actinomycetota</taxon>
        <taxon>Actinomycetes</taxon>
        <taxon>Micrococcales</taxon>
        <taxon>Micrococcaceae</taxon>
        <taxon>Arthrobacter</taxon>
    </lineage>
</organism>
<dbReference type="Proteomes" id="UP001232725">
    <property type="component" value="Unassembled WGS sequence"/>
</dbReference>
<protein>
    <submittedName>
        <fullName evidence="2">Uncharacterized protein</fullName>
    </submittedName>
</protein>
<accession>A0ABT9IN29</accession>
<feature type="region of interest" description="Disordered" evidence="1">
    <location>
        <begin position="1"/>
        <end position="52"/>
    </location>
</feature>
<comment type="caution">
    <text evidence="2">The sequence shown here is derived from an EMBL/GenBank/DDBJ whole genome shotgun (WGS) entry which is preliminary data.</text>
</comment>
<reference evidence="2 3" key="1">
    <citation type="submission" date="2023-08" db="EMBL/GenBank/DDBJ databases">
        <title>Arthrobacter horti sp. nov., isolated from forest soil.</title>
        <authorList>
            <person name="Park M."/>
        </authorList>
    </citation>
    <scope>NUCLEOTIDE SEQUENCE [LARGE SCALE GENOMIC DNA]</scope>
    <source>
        <strain evidence="2 3">YJM1</strain>
    </source>
</reference>
<feature type="compositionally biased region" description="Basic and acidic residues" evidence="1">
    <location>
        <begin position="17"/>
        <end position="35"/>
    </location>
</feature>
<dbReference type="RefSeq" id="WP_305995565.1">
    <property type="nucleotide sequence ID" value="NZ_JAVALS010000002.1"/>
</dbReference>